<feature type="region of interest" description="Disordered" evidence="1">
    <location>
        <begin position="1"/>
        <end position="76"/>
    </location>
</feature>
<dbReference type="AlphaFoldDB" id="A0AAV7UB68"/>
<gene>
    <name evidence="2" type="ORF">NDU88_002445</name>
</gene>
<evidence type="ECO:0000313" key="2">
    <source>
        <dbReference type="EMBL" id="KAJ1185655.1"/>
    </source>
</evidence>
<feature type="compositionally biased region" description="Basic and acidic residues" evidence="1">
    <location>
        <begin position="54"/>
        <end position="76"/>
    </location>
</feature>
<comment type="caution">
    <text evidence="2">The sequence shown here is derived from an EMBL/GenBank/DDBJ whole genome shotgun (WGS) entry which is preliminary data.</text>
</comment>
<evidence type="ECO:0000313" key="3">
    <source>
        <dbReference type="Proteomes" id="UP001066276"/>
    </source>
</evidence>
<dbReference type="Proteomes" id="UP001066276">
    <property type="component" value="Chromosome 3_1"/>
</dbReference>
<protein>
    <submittedName>
        <fullName evidence="2">Uncharacterized protein</fullName>
    </submittedName>
</protein>
<evidence type="ECO:0000256" key="1">
    <source>
        <dbReference type="SAM" id="MobiDB-lite"/>
    </source>
</evidence>
<proteinExistence type="predicted"/>
<sequence>MTDFFQQGQGDKANPHKRPTDGAIGEEAGTDAESESEDKGKGDANISNGEGEESERGTNADLKEQERGVKSRTRVE</sequence>
<accession>A0AAV7UB68</accession>
<organism evidence="2 3">
    <name type="scientific">Pleurodeles waltl</name>
    <name type="common">Iberian ribbed newt</name>
    <dbReference type="NCBI Taxonomy" id="8319"/>
    <lineage>
        <taxon>Eukaryota</taxon>
        <taxon>Metazoa</taxon>
        <taxon>Chordata</taxon>
        <taxon>Craniata</taxon>
        <taxon>Vertebrata</taxon>
        <taxon>Euteleostomi</taxon>
        <taxon>Amphibia</taxon>
        <taxon>Batrachia</taxon>
        <taxon>Caudata</taxon>
        <taxon>Salamandroidea</taxon>
        <taxon>Salamandridae</taxon>
        <taxon>Pleurodelinae</taxon>
        <taxon>Pleurodeles</taxon>
    </lineage>
</organism>
<dbReference type="EMBL" id="JANPWB010000005">
    <property type="protein sequence ID" value="KAJ1185655.1"/>
    <property type="molecule type" value="Genomic_DNA"/>
</dbReference>
<reference evidence="2" key="1">
    <citation type="journal article" date="2022" name="bioRxiv">
        <title>Sequencing and chromosome-scale assembly of the giantPleurodeles waltlgenome.</title>
        <authorList>
            <person name="Brown T."/>
            <person name="Elewa A."/>
            <person name="Iarovenko S."/>
            <person name="Subramanian E."/>
            <person name="Araus A.J."/>
            <person name="Petzold A."/>
            <person name="Susuki M."/>
            <person name="Suzuki K.-i.T."/>
            <person name="Hayashi T."/>
            <person name="Toyoda A."/>
            <person name="Oliveira C."/>
            <person name="Osipova E."/>
            <person name="Leigh N.D."/>
            <person name="Simon A."/>
            <person name="Yun M.H."/>
        </authorList>
    </citation>
    <scope>NUCLEOTIDE SEQUENCE</scope>
    <source>
        <strain evidence="2">20211129_DDA</strain>
        <tissue evidence="2">Liver</tissue>
    </source>
</reference>
<keyword evidence="3" id="KW-1185">Reference proteome</keyword>
<name>A0AAV7UB68_PLEWA</name>